<accession>X1PD39</accession>
<dbReference type="InterPro" id="IPR018095">
    <property type="entry name" value="Thymidylate_kin_CS"/>
</dbReference>
<dbReference type="EMBL" id="BARV01032694">
    <property type="protein sequence ID" value="GAI36925.1"/>
    <property type="molecule type" value="Genomic_DNA"/>
</dbReference>
<evidence type="ECO:0000256" key="4">
    <source>
        <dbReference type="ARBA" id="ARBA00022727"/>
    </source>
</evidence>
<dbReference type="GO" id="GO:0006235">
    <property type="term" value="P:dTTP biosynthetic process"/>
    <property type="evidence" value="ECO:0007669"/>
    <property type="project" value="TreeGrafter"/>
</dbReference>
<keyword evidence="3" id="KW-0808">Transferase</keyword>
<dbReference type="GO" id="GO:0006227">
    <property type="term" value="P:dUDP biosynthetic process"/>
    <property type="evidence" value="ECO:0007669"/>
    <property type="project" value="TreeGrafter"/>
</dbReference>
<evidence type="ECO:0000256" key="8">
    <source>
        <dbReference type="ARBA" id="ARBA00048743"/>
    </source>
</evidence>
<dbReference type="PROSITE" id="PS01331">
    <property type="entry name" value="THYMIDYLATE_KINASE"/>
    <property type="match status" value="1"/>
</dbReference>
<evidence type="ECO:0000313" key="10">
    <source>
        <dbReference type="EMBL" id="GAI36925.1"/>
    </source>
</evidence>
<keyword evidence="7" id="KW-0067">ATP-binding</keyword>
<evidence type="ECO:0000256" key="7">
    <source>
        <dbReference type="ARBA" id="ARBA00022840"/>
    </source>
</evidence>
<sequence>LPPRKKKSKFKMLQNPYSGKLIVIEGIDGAGSETQSTLLFNFFKKEKISVERLTYPDYEEPIGILIHQYLHKQYEFSVDVQFLLYFTDFIKDRERINGWLNEGKIVICDRYLSSTLAYQGLRGFPIKKSLELARKFKLPKPDLIIYLKVSPEVSMSRKYKEKKNLDRNEADKKFLQKVGDSYKKLIKGRIFSKWVVINGAGFLNNLGNFNNFFIS</sequence>
<keyword evidence="6" id="KW-0418">Kinase</keyword>
<evidence type="ECO:0000256" key="1">
    <source>
        <dbReference type="ARBA" id="ARBA00009776"/>
    </source>
</evidence>
<evidence type="ECO:0000259" key="9">
    <source>
        <dbReference type="Pfam" id="PF02223"/>
    </source>
</evidence>
<organism evidence="10">
    <name type="scientific">marine sediment metagenome</name>
    <dbReference type="NCBI Taxonomy" id="412755"/>
    <lineage>
        <taxon>unclassified sequences</taxon>
        <taxon>metagenomes</taxon>
        <taxon>ecological metagenomes</taxon>
    </lineage>
</organism>
<dbReference type="HAMAP" id="MF_00165">
    <property type="entry name" value="Thymidylate_kinase"/>
    <property type="match status" value="1"/>
</dbReference>
<protein>
    <recommendedName>
        <fullName evidence="2">dTMP kinase</fullName>
        <ecNumber evidence="2">2.7.4.9</ecNumber>
    </recommendedName>
</protein>
<dbReference type="PANTHER" id="PTHR10344:SF4">
    <property type="entry name" value="UMP-CMP KINASE 2, MITOCHONDRIAL"/>
    <property type="match status" value="1"/>
</dbReference>
<comment type="similarity">
    <text evidence="1">Belongs to the thymidylate kinase family.</text>
</comment>
<dbReference type="AlphaFoldDB" id="X1PD39"/>
<comment type="caution">
    <text evidence="10">The sequence shown here is derived from an EMBL/GenBank/DDBJ whole genome shotgun (WGS) entry which is preliminary data.</text>
</comment>
<evidence type="ECO:0000256" key="6">
    <source>
        <dbReference type="ARBA" id="ARBA00022777"/>
    </source>
</evidence>
<dbReference type="GO" id="GO:0005737">
    <property type="term" value="C:cytoplasm"/>
    <property type="evidence" value="ECO:0007669"/>
    <property type="project" value="TreeGrafter"/>
</dbReference>
<evidence type="ECO:0000256" key="3">
    <source>
        <dbReference type="ARBA" id="ARBA00022679"/>
    </source>
</evidence>
<dbReference type="Pfam" id="PF02223">
    <property type="entry name" value="Thymidylate_kin"/>
    <property type="match status" value="1"/>
</dbReference>
<feature type="domain" description="Thymidylate kinase-like" evidence="9">
    <location>
        <begin position="24"/>
        <end position="190"/>
    </location>
</feature>
<dbReference type="GO" id="GO:0004798">
    <property type="term" value="F:dTMP kinase activity"/>
    <property type="evidence" value="ECO:0007669"/>
    <property type="project" value="UniProtKB-EC"/>
</dbReference>
<dbReference type="GO" id="GO:0006233">
    <property type="term" value="P:dTDP biosynthetic process"/>
    <property type="evidence" value="ECO:0007669"/>
    <property type="project" value="InterPro"/>
</dbReference>
<evidence type="ECO:0000256" key="2">
    <source>
        <dbReference type="ARBA" id="ARBA00012980"/>
    </source>
</evidence>
<proteinExistence type="inferred from homology"/>
<reference evidence="10" key="1">
    <citation type="journal article" date="2014" name="Front. Microbiol.">
        <title>High frequency of phylogenetically diverse reductive dehalogenase-homologous genes in deep subseafloor sedimentary metagenomes.</title>
        <authorList>
            <person name="Kawai M."/>
            <person name="Futagami T."/>
            <person name="Toyoda A."/>
            <person name="Takaki Y."/>
            <person name="Nishi S."/>
            <person name="Hori S."/>
            <person name="Arai W."/>
            <person name="Tsubouchi T."/>
            <person name="Morono Y."/>
            <person name="Uchiyama I."/>
            <person name="Ito T."/>
            <person name="Fujiyama A."/>
            <person name="Inagaki F."/>
            <person name="Takami H."/>
        </authorList>
    </citation>
    <scope>NUCLEOTIDE SEQUENCE</scope>
    <source>
        <strain evidence="10">Expedition CK06-06</strain>
    </source>
</reference>
<dbReference type="GO" id="GO:0005524">
    <property type="term" value="F:ATP binding"/>
    <property type="evidence" value="ECO:0007669"/>
    <property type="project" value="UniProtKB-KW"/>
</dbReference>
<dbReference type="Gene3D" id="3.40.50.300">
    <property type="entry name" value="P-loop containing nucleotide triphosphate hydrolases"/>
    <property type="match status" value="1"/>
</dbReference>
<comment type="catalytic activity">
    <reaction evidence="8">
        <text>dTMP + ATP = dTDP + ADP</text>
        <dbReference type="Rhea" id="RHEA:13517"/>
        <dbReference type="ChEBI" id="CHEBI:30616"/>
        <dbReference type="ChEBI" id="CHEBI:58369"/>
        <dbReference type="ChEBI" id="CHEBI:63528"/>
        <dbReference type="ChEBI" id="CHEBI:456216"/>
        <dbReference type="EC" id="2.7.4.9"/>
    </reaction>
</comment>
<dbReference type="SUPFAM" id="SSF52540">
    <property type="entry name" value="P-loop containing nucleoside triphosphate hydrolases"/>
    <property type="match status" value="1"/>
</dbReference>
<feature type="non-terminal residue" evidence="10">
    <location>
        <position position="1"/>
    </location>
</feature>
<evidence type="ECO:0000256" key="5">
    <source>
        <dbReference type="ARBA" id="ARBA00022741"/>
    </source>
</evidence>
<keyword evidence="5" id="KW-0547">Nucleotide-binding</keyword>
<gene>
    <name evidence="10" type="ORF">S06H3_51515</name>
</gene>
<dbReference type="NCBIfam" id="TIGR00041">
    <property type="entry name" value="DTMP_kinase"/>
    <property type="match status" value="1"/>
</dbReference>
<dbReference type="InterPro" id="IPR018094">
    <property type="entry name" value="Thymidylate_kinase"/>
</dbReference>
<dbReference type="InterPro" id="IPR039430">
    <property type="entry name" value="Thymidylate_kin-like_dom"/>
</dbReference>
<dbReference type="PANTHER" id="PTHR10344">
    <property type="entry name" value="THYMIDYLATE KINASE"/>
    <property type="match status" value="1"/>
</dbReference>
<dbReference type="EC" id="2.7.4.9" evidence="2"/>
<name>X1PD39_9ZZZZ</name>
<dbReference type="InterPro" id="IPR027417">
    <property type="entry name" value="P-loop_NTPase"/>
</dbReference>
<keyword evidence="4" id="KW-0545">Nucleotide biosynthesis</keyword>
<dbReference type="CDD" id="cd01672">
    <property type="entry name" value="TMPK"/>
    <property type="match status" value="1"/>
</dbReference>